<dbReference type="EC" id="3.1.1.13" evidence="7"/>
<evidence type="ECO:0000256" key="3">
    <source>
        <dbReference type="ARBA" id="ARBA00019242"/>
    </source>
</evidence>
<comment type="similarity">
    <text evidence="2">Belongs to the AB hydrolase superfamily. LDAH family.</text>
</comment>
<evidence type="ECO:0000313" key="10">
    <source>
        <dbReference type="Proteomes" id="UP001235939"/>
    </source>
</evidence>
<organism evidence="9 10">
    <name type="scientific">Cordylochernes scorpioides</name>
    <dbReference type="NCBI Taxonomy" id="51811"/>
    <lineage>
        <taxon>Eukaryota</taxon>
        <taxon>Metazoa</taxon>
        <taxon>Ecdysozoa</taxon>
        <taxon>Arthropoda</taxon>
        <taxon>Chelicerata</taxon>
        <taxon>Arachnida</taxon>
        <taxon>Pseudoscorpiones</taxon>
        <taxon>Cheliferoidea</taxon>
        <taxon>Chernetidae</taxon>
        <taxon>Cordylochernes</taxon>
    </lineage>
</organism>
<gene>
    <name evidence="9" type="ORF">LAZ67_17002199</name>
</gene>
<comment type="catalytic activity">
    <reaction evidence="8">
        <text>a cholesterol ester + H2O = cholesterol + a fatty acid + H(+)</text>
        <dbReference type="Rhea" id="RHEA:36403"/>
        <dbReference type="ChEBI" id="CHEBI:15377"/>
        <dbReference type="ChEBI" id="CHEBI:15378"/>
        <dbReference type="ChEBI" id="CHEBI:16113"/>
        <dbReference type="ChEBI" id="CHEBI:17002"/>
        <dbReference type="ChEBI" id="CHEBI:28868"/>
        <dbReference type="EC" id="3.1.1.13"/>
    </reaction>
    <physiologicalReaction direction="left-to-right" evidence="8">
        <dbReference type="Rhea" id="RHEA:36404"/>
    </physiologicalReaction>
</comment>
<evidence type="ECO:0000256" key="6">
    <source>
        <dbReference type="ARBA" id="ARBA00031924"/>
    </source>
</evidence>
<evidence type="ECO:0000256" key="2">
    <source>
        <dbReference type="ARBA" id="ARBA00008300"/>
    </source>
</evidence>
<name>A0ABY6LDT4_9ARAC</name>
<accession>A0ABY6LDT4</accession>
<protein>
    <recommendedName>
        <fullName evidence="3">Lipid droplet-associated hydrolase</fullName>
        <ecNumber evidence="7">3.1.1.13</ecNumber>
    </recommendedName>
    <alternativeName>
        <fullName evidence="6">Lipid droplet-associated serine hydrolase</fullName>
    </alternativeName>
</protein>
<keyword evidence="5" id="KW-0378">Hydrolase</keyword>
<proteinExistence type="inferred from homology"/>
<dbReference type="PANTHER" id="PTHR13390:SF0">
    <property type="entry name" value="LIPID DROPLET-ASSOCIATED HYDROLASE"/>
    <property type="match status" value="1"/>
</dbReference>
<dbReference type="Proteomes" id="UP001235939">
    <property type="component" value="Chromosome 17"/>
</dbReference>
<dbReference type="InterPro" id="IPR019363">
    <property type="entry name" value="LDAH"/>
</dbReference>
<keyword evidence="4" id="KW-0551">Lipid droplet</keyword>
<sequence>MEIPYSAANDLQFLHQDFVVVGGVPTHVLTCGRWLEDELPGLIIIFIPGNPGAIDYYEEFLKALYEGLQRAVPIWGISHAGHAMSPPGYPRPKIQGNEELYSLEGQVAHKVAFIQKYVPANREVILIGHSIGCYVVLEILRRLPGLQVPRAVLLFPTVERMASTPQGQWVWPLLTYLRYPTLLGVYALSCLSPQMQWRVLSWYFKDRPVPDCVYRGCMHLFQPECARLCMLMARDELQKVHALDEDTVATNLHRITFYYGTEDRWCPLSYYQDMKDRFPEGDIRLCRHGFQHAFVMDNSKEVGALVAAWILVEVLGGSRDVHAKSLLV</sequence>
<evidence type="ECO:0000256" key="7">
    <source>
        <dbReference type="ARBA" id="ARBA00039150"/>
    </source>
</evidence>
<keyword evidence="10" id="KW-1185">Reference proteome</keyword>
<evidence type="ECO:0000256" key="8">
    <source>
        <dbReference type="ARBA" id="ARBA00049527"/>
    </source>
</evidence>
<dbReference type="SUPFAM" id="SSF53474">
    <property type="entry name" value="alpha/beta-Hydrolases"/>
    <property type="match status" value="1"/>
</dbReference>
<reference evidence="9 10" key="1">
    <citation type="submission" date="2022-01" db="EMBL/GenBank/DDBJ databases">
        <title>A chromosomal length assembly of Cordylochernes scorpioides.</title>
        <authorList>
            <person name="Zeh D."/>
            <person name="Zeh J."/>
        </authorList>
    </citation>
    <scope>NUCLEOTIDE SEQUENCE [LARGE SCALE GENOMIC DNA]</scope>
    <source>
        <strain evidence="9">IN4F17</strain>
        <tissue evidence="9">Whole Body</tissue>
    </source>
</reference>
<dbReference type="InterPro" id="IPR029058">
    <property type="entry name" value="AB_hydrolase_fold"/>
</dbReference>
<comment type="subcellular location">
    <subcellularLocation>
        <location evidence="1">Lipid droplet</location>
    </subcellularLocation>
</comment>
<evidence type="ECO:0000256" key="5">
    <source>
        <dbReference type="ARBA" id="ARBA00022801"/>
    </source>
</evidence>
<dbReference type="EMBL" id="CP092879">
    <property type="protein sequence ID" value="UYV79338.1"/>
    <property type="molecule type" value="Genomic_DNA"/>
</dbReference>
<dbReference type="PANTHER" id="PTHR13390">
    <property type="entry name" value="LIPASE"/>
    <property type="match status" value="1"/>
</dbReference>
<dbReference type="Pfam" id="PF10230">
    <property type="entry name" value="LIDHydrolase"/>
    <property type="match status" value="1"/>
</dbReference>
<evidence type="ECO:0000256" key="4">
    <source>
        <dbReference type="ARBA" id="ARBA00022677"/>
    </source>
</evidence>
<evidence type="ECO:0000256" key="1">
    <source>
        <dbReference type="ARBA" id="ARBA00004502"/>
    </source>
</evidence>
<evidence type="ECO:0000313" key="9">
    <source>
        <dbReference type="EMBL" id="UYV79338.1"/>
    </source>
</evidence>
<dbReference type="Gene3D" id="3.40.50.1820">
    <property type="entry name" value="alpha/beta hydrolase"/>
    <property type="match status" value="1"/>
</dbReference>